<proteinExistence type="predicted"/>
<comment type="caution">
    <text evidence="2">The sequence shown here is derived from an EMBL/GenBank/DDBJ whole genome shotgun (WGS) entry which is preliminary data.</text>
</comment>
<evidence type="ECO:0000313" key="2">
    <source>
        <dbReference type="EMBL" id="GFR43396.1"/>
    </source>
</evidence>
<keyword evidence="3" id="KW-1185">Reference proteome</keyword>
<gene>
    <name evidence="2" type="ORF">Agub_g4475</name>
</gene>
<feature type="non-terminal residue" evidence="2">
    <location>
        <position position="1"/>
    </location>
</feature>
<evidence type="ECO:0000256" key="1">
    <source>
        <dbReference type="SAM" id="MobiDB-lite"/>
    </source>
</evidence>
<protein>
    <submittedName>
        <fullName evidence="2">Uncharacterized protein</fullName>
    </submittedName>
</protein>
<dbReference type="Proteomes" id="UP001054857">
    <property type="component" value="Unassembled WGS sequence"/>
</dbReference>
<dbReference type="AlphaFoldDB" id="A0AAD3DP53"/>
<name>A0AAD3DP53_9CHLO</name>
<feature type="region of interest" description="Disordered" evidence="1">
    <location>
        <begin position="274"/>
        <end position="394"/>
    </location>
</feature>
<evidence type="ECO:0000313" key="3">
    <source>
        <dbReference type="Proteomes" id="UP001054857"/>
    </source>
</evidence>
<accession>A0AAD3DP53</accession>
<feature type="compositionally biased region" description="Pro residues" evidence="1">
    <location>
        <begin position="333"/>
        <end position="363"/>
    </location>
</feature>
<sequence length="394" mass="43200">FASYTGIIYVGDCVCNILLLTDTAKTAAAFNSIGHSPALQSHLKDFNIPYVTMDEIWRRLTQGRNTRERELAPGDREGARLYLDFHDCLDQHKYYVFYGVGAVTIPWSYMKKSVGPFVVGAILSLMPDLLYANWRCDDKFKAFQRHCEVVKQGIQERQQQQQQEEELDGGRQAVSGSTGLCWPICPTPAARSGCSLNSSGPNRMQPAPQPPFRGLYYRYHCSTADAAQGHPDNSPPCNGPDLASRLLHLLKHSRNSRMYRSGSALPRLRQHPRLHAAAPRSPPPLSYPAPPPPLHPPPYLPLILTSPIRPPTPDADRPGGPCRLPPSHASPPAGAPPSPPPAAADPPPWSPPPPLPPHLPRGPRPSRASPAPQRCRPRCASRACPAARTTCRTS</sequence>
<feature type="compositionally biased region" description="Low complexity" evidence="1">
    <location>
        <begin position="365"/>
        <end position="394"/>
    </location>
</feature>
<reference evidence="2 3" key="1">
    <citation type="journal article" date="2021" name="Sci. Rep.">
        <title>Genome sequencing of the multicellular alga Astrephomene provides insights into convergent evolution of germ-soma differentiation.</title>
        <authorList>
            <person name="Yamashita S."/>
            <person name="Yamamoto K."/>
            <person name="Matsuzaki R."/>
            <person name="Suzuki S."/>
            <person name="Yamaguchi H."/>
            <person name="Hirooka S."/>
            <person name="Minakuchi Y."/>
            <person name="Miyagishima S."/>
            <person name="Kawachi M."/>
            <person name="Toyoda A."/>
            <person name="Nozaki H."/>
        </authorList>
    </citation>
    <scope>NUCLEOTIDE SEQUENCE [LARGE SCALE GENOMIC DNA]</scope>
    <source>
        <strain evidence="2 3">NIES-4017</strain>
    </source>
</reference>
<dbReference type="EMBL" id="BMAR01000005">
    <property type="protein sequence ID" value="GFR43396.1"/>
    <property type="molecule type" value="Genomic_DNA"/>
</dbReference>
<organism evidence="2 3">
    <name type="scientific">Astrephomene gubernaculifera</name>
    <dbReference type="NCBI Taxonomy" id="47775"/>
    <lineage>
        <taxon>Eukaryota</taxon>
        <taxon>Viridiplantae</taxon>
        <taxon>Chlorophyta</taxon>
        <taxon>core chlorophytes</taxon>
        <taxon>Chlorophyceae</taxon>
        <taxon>CS clade</taxon>
        <taxon>Chlamydomonadales</taxon>
        <taxon>Astrephomenaceae</taxon>
        <taxon>Astrephomene</taxon>
    </lineage>
</organism>
<feature type="compositionally biased region" description="Pro residues" evidence="1">
    <location>
        <begin position="280"/>
        <end position="300"/>
    </location>
</feature>